<reference evidence="2 3" key="1">
    <citation type="journal article" date="2019" name="Nat. Ecol. Evol.">
        <title>Megaphylogeny resolves global patterns of mushroom evolution.</title>
        <authorList>
            <person name="Varga T."/>
            <person name="Krizsan K."/>
            <person name="Foldi C."/>
            <person name="Dima B."/>
            <person name="Sanchez-Garcia M."/>
            <person name="Sanchez-Ramirez S."/>
            <person name="Szollosi G.J."/>
            <person name="Szarkandi J.G."/>
            <person name="Papp V."/>
            <person name="Albert L."/>
            <person name="Andreopoulos W."/>
            <person name="Angelini C."/>
            <person name="Antonin V."/>
            <person name="Barry K.W."/>
            <person name="Bougher N.L."/>
            <person name="Buchanan P."/>
            <person name="Buyck B."/>
            <person name="Bense V."/>
            <person name="Catcheside P."/>
            <person name="Chovatia M."/>
            <person name="Cooper J."/>
            <person name="Damon W."/>
            <person name="Desjardin D."/>
            <person name="Finy P."/>
            <person name="Geml J."/>
            <person name="Haridas S."/>
            <person name="Hughes K."/>
            <person name="Justo A."/>
            <person name="Karasinski D."/>
            <person name="Kautmanova I."/>
            <person name="Kiss B."/>
            <person name="Kocsube S."/>
            <person name="Kotiranta H."/>
            <person name="LaButti K.M."/>
            <person name="Lechner B.E."/>
            <person name="Liimatainen K."/>
            <person name="Lipzen A."/>
            <person name="Lukacs Z."/>
            <person name="Mihaltcheva S."/>
            <person name="Morgado L.N."/>
            <person name="Niskanen T."/>
            <person name="Noordeloos M.E."/>
            <person name="Ohm R.A."/>
            <person name="Ortiz-Santana B."/>
            <person name="Ovrebo C."/>
            <person name="Racz N."/>
            <person name="Riley R."/>
            <person name="Savchenko A."/>
            <person name="Shiryaev A."/>
            <person name="Soop K."/>
            <person name="Spirin V."/>
            <person name="Szebenyi C."/>
            <person name="Tomsovsky M."/>
            <person name="Tulloss R.E."/>
            <person name="Uehling J."/>
            <person name="Grigoriev I.V."/>
            <person name="Vagvolgyi C."/>
            <person name="Papp T."/>
            <person name="Martin F.M."/>
            <person name="Miettinen O."/>
            <person name="Hibbett D.S."/>
            <person name="Nagy L.G."/>
        </authorList>
    </citation>
    <scope>NUCLEOTIDE SEQUENCE [LARGE SCALE GENOMIC DNA]</scope>
    <source>
        <strain evidence="2 3">CBS 962.96</strain>
    </source>
</reference>
<dbReference type="AlphaFoldDB" id="A0A4S8M321"/>
<organism evidence="2 3">
    <name type="scientific">Dendrothele bispora (strain CBS 962.96)</name>
    <dbReference type="NCBI Taxonomy" id="1314807"/>
    <lineage>
        <taxon>Eukaryota</taxon>
        <taxon>Fungi</taxon>
        <taxon>Dikarya</taxon>
        <taxon>Basidiomycota</taxon>
        <taxon>Agaricomycotina</taxon>
        <taxon>Agaricomycetes</taxon>
        <taxon>Agaricomycetidae</taxon>
        <taxon>Agaricales</taxon>
        <taxon>Agaricales incertae sedis</taxon>
        <taxon>Dendrothele</taxon>
    </lineage>
</organism>
<protein>
    <submittedName>
        <fullName evidence="2">Uncharacterized protein</fullName>
    </submittedName>
</protein>
<sequence>MVENTKTALKPEPIANSEPTFVKKPCPGLTEAFNSQIGYYLRNTMVEGAGSRSKSHYAQDMYRVKFKNLEPEEQESVNLAVIHGCTWCNISEPNHMAVFASGEQPCLKFVDVEKSSQLAPTPCENCLILFNSCPFQKTIKRKRAEGTNMKYIPTGYTCPNLAQVYSRYRQLEGLMEEAKDNNQSLAQRFVHHTLAGNFKDSKVFLGIVEAMILAKDRELSGKSMSNFKYTPAFDDFMHVMHMLNPRAYREMSRHIKMWTEQSIRYVPARLSLGSSMTTCSVLFNSQDLVS</sequence>
<gene>
    <name evidence="2" type="ORF">K435DRAFT_664202</name>
</gene>
<evidence type="ECO:0000256" key="1">
    <source>
        <dbReference type="SAM" id="Coils"/>
    </source>
</evidence>
<accession>A0A4S8M321</accession>
<feature type="coiled-coil region" evidence="1">
    <location>
        <begin position="161"/>
        <end position="188"/>
    </location>
</feature>
<name>A0A4S8M321_DENBC</name>
<evidence type="ECO:0000313" key="3">
    <source>
        <dbReference type="Proteomes" id="UP000297245"/>
    </source>
</evidence>
<dbReference type="Proteomes" id="UP000297245">
    <property type="component" value="Unassembled WGS sequence"/>
</dbReference>
<keyword evidence="3" id="KW-1185">Reference proteome</keyword>
<evidence type="ECO:0000313" key="2">
    <source>
        <dbReference type="EMBL" id="THU96546.1"/>
    </source>
</evidence>
<keyword evidence="1" id="KW-0175">Coiled coil</keyword>
<dbReference type="OrthoDB" id="2999057at2759"/>
<dbReference type="EMBL" id="ML179174">
    <property type="protein sequence ID" value="THU96546.1"/>
    <property type="molecule type" value="Genomic_DNA"/>
</dbReference>
<proteinExistence type="predicted"/>